<protein>
    <submittedName>
        <fullName evidence="2">Uncharacterized protein</fullName>
    </submittedName>
</protein>
<evidence type="ECO:0000256" key="1">
    <source>
        <dbReference type="SAM" id="Phobius"/>
    </source>
</evidence>
<reference evidence="2" key="1">
    <citation type="submission" date="2016-08" db="EMBL/GenBank/DDBJ databases">
        <authorList>
            <person name="Yan J."/>
        </authorList>
    </citation>
    <scope>NUCLEOTIDE SEQUENCE</scope>
    <source>
        <strain evidence="2">CSS-01s</strain>
    </source>
</reference>
<gene>
    <name evidence="2" type="ORF">BFW01_g877</name>
</gene>
<keyword evidence="1" id="KW-0472">Membrane</keyword>
<evidence type="ECO:0000313" key="3">
    <source>
        <dbReference type="Proteomes" id="UP000627934"/>
    </source>
</evidence>
<dbReference type="PANTHER" id="PTHR37544:SF3">
    <property type="entry name" value="SPRAY"/>
    <property type="match status" value="1"/>
</dbReference>
<dbReference type="EMBL" id="MDYX01000040">
    <property type="protein sequence ID" value="KAF9630315.1"/>
    <property type="molecule type" value="Genomic_DNA"/>
</dbReference>
<reference evidence="2" key="2">
    <citation type="journal article" date="2018" name="DNA Res.">
        <title>Comparative genome and transcriptome analyses reveal adaptations to opportunistic infections in woody plant degrading pathogens of Botryosphaeriaceae.</title>
        <authorList>
            <person name="Yan J.Y."/>
            <person name="Zhao W.S."/>
            <person name="Chen Z."/>
            <person name="Xing Q.K."/>
            <person name="Zhang W."/>
            <person name="Chethana K.W.T."/>
            <person name="Xue M.F."/>
            <person name="Xu J.P."/>
            <person name="Phillips A.J.L."/>
            <person name="Wang Y."/>
            <person name="Liu J.H."/>
            <person name="Liu M."/>
            <person name="Zhou Y."/>
            <person name="Jayawardena R.S."/>
            <person name="Manawasinghe I.S."/>
            <person name="Huang J.B."/>
            <person name="Qiao G.H."/>
            <person name="Fu C.Y."/>
            <person name="Guo F.F."/>
            <person name="Dissanayake A.J."/>
            <person name="Peng Y.L."/>
            <person name="Hyde K.D."/>
            <person name="Li X.H."/>
        </authorList>
    </citation>
    <scope>NUCLEOTIDE SEQUENCE</scope>
    <source>
        <strain evidence="2">CSS-01s</strain>
    </source>
</reference>
<dbReference type="PANTHER" id="PTHR37544">
    <property type="entry name" value="SPRAY-RELATED"/>
    <property type="match status" value="1"/>
</dbReference>
<comment type="caution">
    <text evidence="2">The sequence shown here is derived from an EMBL/GenBank/DDBJ whole genome shotgun (WGS) entry which is preliminary data.</text>
</comment>
<dbReference type="AlphaFoldDB" id="A0A8H7IR91"/>
<sequence>MSALFYTGPGFVSQQTTIERELELRSVPSLFQADFTSPLMFDMGSRMQILKNMYRDFATNWMYSATIQLTLNGSEPAWSSDGWSFLPIDLSKISNSSIHHEGNQTAAEMSSVSTTTSALRGRLECSPYENLDNLSTWLKTYNLSNSSAWNASTFPVDWTIGYELGVDGNATTPDDPVYNMFNDTYLLWDASRVSCCTNGTNDAERASAFGYWTPYYTDDISLDLKLNPNSYPMNFTTKWIYGHAASGFRENGSETERFIFRDVPSAQALHCAPIIETASANVVVNEQTGEVQSYSILDEPTSSDDAWRDVYLMHQAASGGAHDILSVTVSYGVLFLDALLGASIHNNMFRLNGNRADNVDEALSDVTFNFRDTDQGLDLDLMTYSMYSMAEKDPEALLNATIMADLANKTFSTFFQHFVSTNRSETGSWTYQRINDTLQDNLGQILDDDGSVSANQTVSYPVSQSNHTADVLVSTPVEMLRMGRVAVWLSVVVLIWLIVTVVFITVVHRNQLKRLNRNVECAADVLVLVAGSEKLLQLVRENGIEAVAKGDDRFVAKLGWFEGGDGEVRWGVEVFERDQEKD</sequence>
<dbReference type="Proteomes" id="UP000627934">
    <property type="component" value="Unassembled WGS sequence"/>
</dbReference>
<feature type="transmembrane region" description="Helical" evidence="1">
    <location>
        <begin position="485"/>
        <end position="507"/>
    </location>
</feature>
<keyword evidence="1" id="KW-0812">Transmembrane</keyword>
<name>A0A8H7IR91_9PEZI</name>
<organism evidence="2 3">
    <name type="scientific">Lasiodiplodia theobromae</name>
    <dbReference type="NCBI Taxonomy" id="45133"/>
    <lineage>
        <taxon>Eukaryota</taxon>
        <taxon>Fungi</taxon>
        <taxon>Dikarya</taxon>
        <taxon>Ascomycota</taxon>
        <taxon>Pezizomycotina</taxon>
        <taxon>Dothideomycetes</taxon>
        <taxon>Dothideomycetes incertae sedis</taxon>
        <taxon>Botryosphaeriales</taxon>
        <taxon>Botryosphaeriaceae</taxon>
        <taxon>Lasiodiplodia</taxon>
    </lineage>
</organism>
<evidence type="ECO:0000313" key="2">
    <source>
        <dbReference type="EMBL" id="KAF9630315.1"/>
    </source>
</evidence>
<proteinExistence type="predicted"/>
<keyword evidence="1" id="KW-1133">Transmembrane helix</keyword>
<accession>A0A8H7IR91</accession>